<dbReference type="Proteomes" id="UP000290560">
    <property type="component" value="Unassembled WGS sequence"/>
</dbReference>
<protein>
    <submittedName>
        <fullName evidence="1">Uncharacterized protein</fullName>
    </submittedName>
</protein>
<name>A0A444EEG8_ENSVE</name>
<sequence length="67" mass="7504">MSATSASQSTESSKAFFTNPFLRLEKVTCRLAAFSIRWITLFPFTMTIDVVSSLSLSFDVSEMKQTL</sequence>
<organism evidence="1">
    <name type="scientific">Ensete ventricosum</name>
    <name type="common">Abyssinian banana</name>
    <name type="synonym">Musa ensete</name>
    <dbReference type="NCBI Taxonomy" id="4639"/>
    <lineage>
        <taxon>Eukaryota</taxon>
        <taxon>Viridiplantae</taxon>
        <taxon>Streptophyta</taxon>
        <taxon>Embryophyta</taxon>
        <taxon>Tracheophyta</taxon>
        <taxon>Spermatophyta</taxon>
        <taxon>Magnoliopsida</taxon>
        <taxon>Liliopsida</taxon>
        <taxon>Zingiberales</taxon>
        <taxon>Musaceae</taxon>
        <taxon>Ensete</taxon>
    </lineage>
</organism>
<reference evidence="1" key="1">
    <citation type="journal article" date="2018" name="Data Brief">
        <title>Genome sequence data from 17 accessions of Ensete ventricosum, a staple food crop for millions in Ethiopia.</title>
        <authorList>
            <person name="Yemataw Z."/>
            <person name="Muzemil S."/>
            <person name="Ambachew D."/>
            <person name="Tripathi L."/>
            <person name="Tesfaye K."/>
            <person name="Chala A."/>
            <person name="Farbos A."/>
            <person name="O'Neill P."/>
            <person name="Moore K."/>
            <person name="Grant M."/>
            <person name="Studholme D.J."/>
        </authorList>
    </citation>
    <scope>NUCLEOTIDE SEQUENCE [LARGE SCALE GENOMIC DNA]</scope>
    <source>
        <tissue evidence="1">Leaf</tissue>
    </source>
</reference>
<dbReference type="AlphaFoldDB" id="A0A444EEG8"/>
<gene>
    <name evidence="1" type="ORF">BHM03_00013275</name>
</gene>
<dbReference type="EMBL" id="KV875681">
    <property type="protein sequence ID" value="RZR72417.1"/>
    <property type="molecule type" value="Genomic_DNA"/>
</dbReference>
<evidence type="ECO:0000313" key="1">
    <source>
        <dbReference type="EMBL" id="RZR72417.1"/>
    </source>
</evidence>
<proteinExistence type="predicted"/>
<accession>A0A444EEG8</accession>